<dbReference type="InterPro" id="IPR012340">
    <property type="entry name" value="NA-bd_OB-fold"/>
</dbReference>
<dbReference type="GO" id="GO:0003723">
    <property type="term" value="F:RNA binding"/>
    <property type="evidence" value="ECO:0007669"/>
    <property type="project" value="InterPro"/>
</dbReference>
<dbReference type="GO" id="GO:0004540">
    <property type="term" value="F:RNA nuclease activity"/>
    <property type="evidence" value="ECO:0007669"/>
    <property type="project" value="InterPro"/>
</dbReference>
<evidence type="ECO:0000313" key="3">
    <source>
        <dbReference type="Proteomes" id="UP000438699"/>
    </source>
</evidence>
<dbReference type="InterPro" id="IPR050180">
    <property type="entry name" value="RNR_Ribonuclease"/>
</dbReference>
<proteinExistence type="predicted"/>
<feature type="domain" description="RNB" evidence="1">
    <location>
        <begin position="282"/>
        <end position="571"/>
    </location>
</feature>
<protein>
    <submittedName>
        <fullName evidence="2">RNB domain-containing ribonuclease</fullName>
    </submittedName>
</protein>
<dbReference type="GO" id="GO:0006402">
    <property type="term" value="P:mRNA catabolic process"/>
    <property type="evidence" value="ECO:0007669"/>
    <property type="project" value="TreeGrafter"/>
</dbReference>
<dbReference type="OrthoDB" id="5288992at2"/>
<comment type="caution">
    <text evidence="2">The sequence shown here is derived from an EMBL/GenBank/DDBJ whole genome shotgun (WGS) entry which is preliminary data.</text>
</comment>
<dbReference type="Pfam" id="PF00773">
    <property type="entry name" value="RNB"/>
    <property type="match status" value="1"/>
</dbReference>
<dbReference type="GO" id="GO:0005829">
    <property type="term" value="C:cytosol"/>
    <property type="evidence" value="ECO:0007669"/>
    <property type="project" value="TreeGrafter"/>
</dbReference>
<dbReference type="SMART" id="SM00955">
    <property type="entry name" value="RNB"/>
    <property type="match status" value="1"/>
</dbReference>
<name>A0A6N6N904_9BACT</name>
<dbReference type="PANTHER" id="PTHR23355:SF9">
    <property type="entry name" value="DIS3-LIKE EXONUCLEASE 2"/>
    <property type="match status" value="1"/>
</dbReference>
<gene>
    <name evidence="2" type="ORF">F8A88_03730</name>
</gene>
<dbReference type="PANTHER" id="PTHR23355">
    <property type="entry name" value="RIBONUCLEASE"/>
    <property type="match status" value="1"/>
</dbReference>
<sequence>MSKSLTHIRPGAVVEFMHGDQPQLAWVLEEQSGKLRIWTINKREMKLPAARVLPWYGPGHDPGCSRQEIQDRLNAHQERRGEIQAGLNVMELWDLAQGELDKAKLEWFADLLWEDAGPDQLAALGRAMLSAKTHFKFRPPYFEIYPEETVELRLKTQAEEKEREAVVRAGSDLFKALWEARMHGCDAKTPRMDDDVTERLKQLLLDQIAKQADDKSEKIWTAVRKGLPDIPHLALLLAQKWGVLPPHHNYLLDEAGYEWGNDWSKRHQKALSEQFGCFESLRTEPEDTPFVSIDGSTTRDIDDAFHVSRTEDGYRLQLALARPMLCWDFGSELDKDVFERASSLYLPEGSTHMMPEELGTGLFSLFEGQDRPAMIADFDLDPDGAIRSATPRLGWVRIQKNDTYENAERVLSENGDEHLALAHELASLLIKGRIANGACIIRKPEPIVTVEGEGHDAAVCVTMKEACPEAELIVSEFMILANCGLALWGQENNVPLLHRTQDIALPAEAAGIFTDPTEILPRVRLLLPAQTELQPKRHAALGVPAYTSITSPLRRYLDFVNMAQVCSMLEKGEPRLDTDRLESLLTHLSPRMSAVSQVQRFRPRYWKLHYLSRERKKLREAIVVDENGPLPNLAMPELQINVRVPRKLLGDKLYPGQRFQINFGRIDPLTNEIKVAEALED</sequence>
<evidence type="ECO:0000313" key="2">
    <source>
        <dbReference type="EMBL" id="KAB1443377.1"/>
    </source>
</evidence>
<evidence type="ECO:0000259" key="1">
    <source>
        <dbReference type="SMART" id="SM00955"/>
    </source>
</evidence>
<dbReference type="EMBL" id="WAIE01000001">
    <property type="protein sequence ID" value="KAB1443377.1"/>
    <property type="molecule type" value="Genomic_DNA"/>
</dbReference>
<reference evidence="2 3" key="1">
    <citation type="journal article" date="2017" name="Int. J. Syst. Evol. Microbiol.">
        <title>Desulfovibrio senegalensis sp. nov., a mesophilic sulfate reducer isolated from marine sediment.</title>
        <authorList>
            <person name="Thioye A."/>
            <person name="Gam Z.B.A."/>
            <person name="Mbengue M."/>
            <person name="Cayol J.L."/>
            <person name="Joseph-Bartoli M."/>
            <person name="Toure-Kane C."/>
            <person name="Labat M."/>
        </authorList>
    </citation>
    <scope>NUCLEOTIDE SEQUENCE [LARGE SCALE GENOMIC DNA]</scope>
    <source>
        <strain evidence="2 3">DSM 101509</strain>
    </source>
</reference>
<dbReference type="SUPFAM" id="SSF50249">
    <property type="entry name" value="Nucleic acid-binding proteins"/>
    <property type="match status" value="1"/>
</dbReference>
<organism evidence="2 3">
    <name type="scientific">Pseudodesulfovibrio senegalensis</name>
    <dbReference type="NCBI Taxonomy" id="1721087"/>
    <lineage>
        <taxon>Bacteria</taxon>
        <taxon>Pseudomonadati</taxon>
        <taxon>Thermodesulfobacteriota</taxon>
        <taxon>Desulfovibrionia</taxon>
        <taxon>Desulfovibrionales</taxon>
        <taxon>Desulfovibrionaceae</taxon>
    </lineage>
</organism>
<dbReference type="RefSeq" id="WP_151149748.1">
    <property type="nucleotide sequence ID" value="NZ_WAIE01000001.1"/>
</dbReference>
<keyword evidence="3" id="KW-1185">Reference proteome</keyword>
<dbReference type="InterPro" id="IPR001900">
    <property type="entry name" value="RNase_II/R"/>
</dbReference>
<dbReference type="Proteomes" id="UP000438699">
    <property type="component" value="Unassembled WGS sequence"/>
</dbReference>
<dbReference type="AlphaFoldDB" id="A0A6N6N904"/>
<accession>A0A6N6N904</accession>